<dbReference type="PROSITE" id="PS50207">
    <property type="entry name" value="CASPASE_P10"/>
    <property type="match status" value="1"/>
</dbReference>
<evidence type="ECO:0000259" key="11">
    <source>
        <dbReference type="PROSITE" id="PS50209"/>
    </source>
</evidence>
<evidence type="ECO:0000256" key="8">
    <source>
        <dbReference type="RuleBase" id="RU003971"/>
    </source>
</evidence>
<comment type="caution">
    <text evidence="12">The sequence shown here is derived from an EMBL/GenBank/DDBJ whole genome shotgun (WGS) entry which is preliminary data.</text>
</comment>
<dbReference type="InterPro" id="IPR011600">
    <property type="entry name" value="Pept_C14_caspase"/>
</dbReference>
<keyword evidence="2" id="KW-0645">Protease</keyword>
<keyword evidence="5" id="KW-0788">Thiol protease</keyword>
<dbReference type="Pfam" id="PF00656">
    <property type="entry name" value="Peptidase_C14"/>
    <property type="match status" value="1"/>
</dbReference>
<dbReference type="InterPro" id="IPR029030">
    <property type="entry name" value="Caspase-like_dom_sf"/>
</dbReference>
<dbReference type="InterPro" id="IPR001309">
    <property type="entry name" value="Pept_C14_p20"/>
</dbReference>
<evidence type="ECO:0000256" key="4">
    <source>
        <dbReference type="ARBA" id="ARBA00022801"/>
    </source>
</evidence>
<dbReference type="GO" id="GO:0006508">
    <property type="term" value="P:proteolysis"/>
    <property type="evidence" value="ECO:0007669"/>
    <property type="project" value="UniProtKB-KW"/>
</dbReference>
<dbReference type="InterPro" id="IPR002398">
    <property type="entry name" value="Pept_C14"/>
</dbReference>
<dbReference type="Gene3D" id="1.10.533.10">
    <property type="entry name" value="Death Domain, Fas"/>
    <property type="match status" value="1"/>
</dbReference>
<evidence type="ECO:0000259" key="10">
    <source>
        <dbReference type="PROSITE" id="PS50208"/>
    </source>
</evidence>
<dbReference type="GO" id="GO:0006915">
    <property type="term" value="P:apoptotic process"/>
    <property type="evidence" value="ECO:0007669"/>
    <property type="project" value="UniProtKB-KW"/>
</dbReference>
<gene>
    <name evidence="12" type="ORF">SNE40_015414</name>
</gene>
<evidence type="ECO:0000313" key="13">
    <source>
        <dbReference type="Proteomes" id="UP001347796"/>
    </source>
</evidence>
<feature type="domain" description="CARD" evidence="11">
    <location>
        <begin position="2"/>
        <end position="92"/>
    </location>
</feature>
<dbReference type="PRINTS" id="PR00376">
    <property type="entry name" value="IL1BCENZYME"/>
</dbReference>
<keyword evidence="6" id="KW-0865">Zymogen</keyword>
<dbReference type="Pfam" id="PF00619">
    <property type="entry name" value="CARD"/>
    <property type="match status" value="1"/>
</dbReference>
<feature type="active site" evidence="7">
    <location>
        <position position="290"/>
    </location>
</feature>
<dbReference type="CDD" id="cd01671">
    <property type="entry name" value="CARD"/>
    <property type="match status" value="1"/>
</dbReference>
<dbReference type="SMART" id="SM00115">
    <property type="entry name" value="CASc"/>
    <property type="match status" value="1"/>
</dbReference>
<feature type="domain" description="Caspase family p10" evidence="9">
    <location>
        <begin position="335"/>
        <end position="411"/>
    </location>
</feature>
<organism evidence="12 13">
    <name type="scientific">Patella caerulea</name>
    <name type="common">Rayed Mediterranean limpet</name>
    <dbReference type="NCBI Taxonomy" id="87958"/>
    <lineage>
        <taxon>Eukaryota</taxon>
        <taxon>Metazoa</taxon>
        <taxon>Spiralia</taxon>
        <taxon>Lophotrochozoa</taxon>
        <taxon>Mollusca</taxon>
        <taxon>Gastropoda</taxon>
        <taxon>Patellogastropoda</taxon>
        <taxon>Patelloidea</taxon>
        <taxon>Patellidae</taxon>
        <taxon>Patella</taxon>
    </lineage>
</organism>
<feature type="domain" description="Caspase family p20" evidence="10">
    <location>
        <begin position="168"/>
        <end position="294"/>
    </location>
</feature>
<proteinExistence type="inferred from homology"/>
<dbReference type="SUPFAM" id="SSF52129">
    <property type="entry name" value="Caspase-like"/>
    <property type="match status" value="1"/>
</dbReference>
<evidence type="ECO:0000313" key="12">
    <source>
        <dbReference type="EMBL" id="KAK6177287.1"/>
    </source>
</evidence>
<dbReference type="InterPro" id="IPR001315">
    <property type="entry name" value="CARD"/>
</dbReference>
<dbReference type="EMBL" id="JAZGQO010000010">
    <property type="protein sequence ID" value="KAK6177287.1"/>
    <property type="molecule type" value="Genomic_DNA"/>
</dbReference>
<accession>A0AAN8JHB4</accession>
<feature type="active site" evidence="7">
    <location>
        <position position="247"/>
    </location>
</feature>
<evidence type="ECO:0000256" key="6">
    <source>
        <dbReference type="ARBA" id="ARBA00023145"/>
    </source>
</evidence>
<dbReference type="InterPro" id="IPR016129">
    <property type="entry name" value="Caspase_his_AS"/>
</dbReference>
<evidence type="ECO:0000256" key="3">
    <source>
        <dbReference type="ARBA" id="ARBA00022703"/>
    </source>
</evidence>
<reference evidence="12 13" key="1">
    <citation type="submission" date="2024-01" db="EMBL/GenBank/DDBJ databases">
        <title>The genome of the rayed Mediterranean limpet Patella caerulea (Linnaeus, 1758).</title>
        <authorList>
            <person name="Anh-Thu Weber A."/>
            <person name="Halstead-Nussloch G."/>
        </authorList>
    </citation>
    <scope>NUCLEOTIDE SEQUENCE [LARGE SCALE GENOMIC DNA]</scope>
    <source>
        <strain evidence="12">AATW-2023a</strain>
        <tissue evidence="12">Whole specimen</tissue>
    </source>
</reference>
<comment type="similarity">
    <text evidence="1 8">Belongs to the peptidase C14A family.</text>
</comment>
<dbReference type="InterPro" id="IPR002138">
    <property type="entry name" value="Pept_C14_p10"/>
</dbReference>
<keyword evidence="13" id="KW-1185">Reference proteome</keyword>
<dbReference type="Proteomes" id="UP001347796">
    <property type="component" value="Unassembled WGS sequence"/>
</dbReference>
<dbReference type="InterPro" id="IPR011029">
    <property type="entry name" value="DEATH-like_dom_sf"/>
</dbReference>
<dbReference type="CDD" id="cd00032">
    <property type="entry name" value="CASc"/>
    <property type="match status" value="1"/>
</dbReference>
<dbReference type="PROSITE" id="PS50209">
    <property type="entry name" value="CARD"/>
    <property type="match status" value="1"/>
</dbReference>
<dbReference type="PROSITE" id="PS50208">
    <property type="entry name" value="CASPASE_P20"/>
    <property type="match status" value="1"/>
</dbReference>
<keyword evidence="3" id="KW-0053">Apoptosis</keyword>
<dbReference type="InterPro" id="IPR015917">
    <property type="entry name" value="Pept_C14A"/>
</dbReference>
<dbReference type="GO" id="GO:0042981">
    <property type="term" value="P:regulation of apoptotic process"/>
    <property type="evidence" value="ECO:0007669"/>
    <property type="project" value="InterPro"/>
</dbReference>
<dbReference type="SUPFAM" id="SSF47986">
    <property type="entry name" value="DEATH domain"/>
    <property type="match status" value="1"/>
</dbReference>
<evidence type="ECO:0000256" key="5">
    <source>
        <dbReference type="ARBA" id="ARBA00022807"/>
    </source>
</evidence>
<dbReference type="PROSITE" id="PS01121">
    <property type="entry name" value="CASPASE_HIS"/>
    <property type="match status" value="1"/>
</dbReference>
<sequence>MMSDVDKRQLQVNRENLVQTISDVDSVASQLLADEVITDAMYDEVVSHRLKADKIRDLLRIIPRRGEDAFNQFYDALIKTDEGVAADILKPELKEARKKSKKTIGSHIVVDEVDEELPIAWPDELENFEDEIVVKNTIDGTSMQKKFQKILDQPCNNLLPIYSMKKNPRGFCVIINNEDFTQSKIQLDVRTGSEKDYETCLQLFKKLNFEVKTFRDQKASQLQDIAQAYSKKDHLNYECFIMIVMSHGSKGNIYGVDGEEVEIEKLTNCFNSVNCPKLKGKPKLFFIQACQDVKKENITQTAIKDEEISISKKMDQLHISKDASDGDGEAASMTDFVIAMATMPGYVSWRRTDIGTWFIQAIVYVFKKYSHQRDINGLMTYVNNLVQKAGGGGRQCSVFRSSLSKDFYFFPGLDETQFRSQPLNQMQPTS</sequence>
<keyword evidence="4" id="KW-0378">Hydrolase</keyword>
<evidence type="ECO:0000256" key="2">
    <source>
        <dbReference type="ARBA" id="ARBA00022670"/>
    </source>
</evidence>
<evidence type="ECO:0000256" key="7">
    <source>
        <dbReference type="PIRSR" id="PIRSR038001-1"/>
    </source>
</evidence>
<dbReference type="Gene3D" id="3.40.50.1460">
    <property type="match status" value="1"/>
</dbReference>
<dbReference type="PANTHER" id="PTHR47901:SF8">
    <property type="entry name" value="CASPASE-3"/>
    <property type="match status" value="1"/>
</dbReference>
<dbReference type="SMART" id="SM00114">
    <property type="entry name" value="CARD"/>
    <property type="match status" value="1"/>
</dbReference>
<protein>
    <submittedName>
        <fullName evidence="12">Uncharacterized protein</fullName>
    </submittedName>
</protein>
<dbReference type="PANTHER" id="PTHR47901">
    <property type="entry name" value="CASPASE RECRUITMENT DOMAIN-CONTAINING PROTEIN 18"/>
    <property type="match status" value="1"/>
</dbReference>
<dbReference type="AlphaFoldDB" id="A0AAN8JHB4"/>
<evidence type="ECO:0000259" key="9">
    <source>
        <dbReference type="PROSITE" id="PS50207"/>
    </source>
</evidence>
<evidence type="ECO:0000256" key="1">
    <source>
        <dbReference type="ARBA" id="ARBA00010134"/>
    </source>
</evidence>
<name>A0AAN8JHB4_PATCE</name>
<dbReference type="PIRSF" id="PIRSF038001">
    <property type="entry name" value="Caspase_ICE"/>
    <property type="match status" value="1"/>
</dbReference>
<dbReference type="GO" id="GO:0004197">
    <property type="term" value="F:cysteine-type endopeptidase activity"/>
    <property type="evidence" value="ECO:0007669"/>
    <property type="project" value="InterPro"/>
</dbReference>